<protein>
    <submittedName>
        <fullName evidence="3">Uncharacterized protein</fullName>
    </submittedName>
</protein>
<feature type="transmembrane region" description="Helical" evidence="2">
    <location>
        <begin position="547"/>
        <end position="565"/>
    </location>
</feature>
<feature type="transmembrane region" description="Helical" evidence="2">
    <location>
        <begin position="364"/>
        <end position="381"/>
    </location>
</feature>
<feature type="compositionally biased region" description="Pro residues" evidence="1">
    <location>
        <begin position="620"/>
        <end position="636"/>
    </location>
</feature>
<feature type="compositionally biased region" description="Low complexity" evidence="1">
    <location>
        <begin position="838"/>
        <end position="853"/>
    </location>
</feature>
<feature type="transmembrane region" description="Helical" evidence="2">
    <location>
        <begin position="774"/>
        <end position="803"/>
    </location>
</feature>
<feature type="transmembrane region" description="Helical" evidence="2">
    <location>
        <begin position="435"/>
        <end position="453"/>
    </location>
</feature>
<gene>
    <name evidence="3" type="ORF">BL253_05990</name>
</gene>
<feature type="region of interest" description="Disordered" evidence="1">
    <location>
        <begin position="56"/>
        <end position="87"/>
    </location>
</feature>
<feature type="transmembrane region" description="Helical" evidence="2">
    <location>
        <begin position="94"/>
        <end position="117"/>
    </location>
</feature>
<feature type="transmembrane region" description="Helical" evidence="2">
    <location>
        <begin position="721"/>
        <end position="739"/>
    </location>
</feature>
<feature type="transmembrane region" description="Helical" evidence="2">
    <location>
        <begin position="692"/>
        <end position="714"/>
    </location>
</feature>
<keyword evidence="4" id="KW-1185">Reference proteome</keyword>
<feature type="compositionally biased region" description="Low complexity" evidence="1">
    <location>
        <begin position="239"/>
        <end position="260"/>
    </location>
</feature>
<feature type="region of interest" description="Disordered" evidence="1">
    <location>
        <begin position="1"/>
        <end position="42"/>
    </location>
</feature>
<evidence type="ECO:0000256" key="2">
    <source>
        <dbReference type="SAM" id="Phobius"/>
    </source>
</evidence>
<feature type="region of interest" description="Disordered" evidence="1">
    <location>
        <begin position="607"/>
        <end position="643"/>
    </location>
</feature>
<keyword evidence="2" id="KW-0472">Membrane</keyword>
<feature type="transmembrane region" description="Helical" evidence="2">
    <location>
        <begin position="413"/>
        <end position="429"/>
    </location>
</feature>
<feature type="compositionally biased region" description="Low complexity" evidence="1">
    <location>
        <begin position="814"/>
        <end position="829"/>
    </location>
</feature>
<feature type="transmembrane region" description="Helical" evidence="2">
    <location>
        <begin position="339"/>
        <end position="357"/>
    </location>
</feature>
<feature type="region of interest" description="Disordered" evidence="1">
    <location>
        <begin position="173"/>
        <end position="272"/>
    </location>
</feature>
<feature type="transmembrane region" description="Helical" evidence="2">
    <location>
        <begin position="387"/>
        <end position="408"/>
    </location>
</feature>
<feature type="compositionally biased region" description="Basic and acidic residues" evidence="1">
    <location>
        <begin position="9"/>
        <end position="35"/>
    </location>
</feature>
<evidence type="ECO:0000313" key="3">
    <source>
        <dbReference type="EMBL" id="ONH32269.1"/>
    </source>
</evidence>
<evidence type="ECO:0000313" key="4">
    <source>
        <dbReference type="Proteomes" id="UP000188929"/>
    </source>
</evidence>
<evidence type="ECO:0000256" key="1">
    <source>
        <dbReference type="SAM" id="MobiDB-lite"/>
    </source>
</evidence>
<keyword evidence="2" id="KW-1133">Transmembrane helix</keyword>
<comment type="caution">
    <text evidence="3">The sequence shown here is derived from an EMBL/GenBank/DDBJ whole genome shotgun (WGS) entry which is preliminary data.</text>
</comment>
<feature type="transmembrane region" description="Helical" evidence="2">
    <location>
        <begin position="664"/>
        <end position="686"/>
    </location>
</feature>
<feature type="transmembrane region" description="Helical" evidence="2">
    <location>
        <begin position="460"/>
        <end position="483"/>
    </location>
</feature>
<dbReference type="EMBL" id="MOMC01000012">
    <property type="protein sequence ID" value="ONH32269.1"/>
    <property type="molecule type" value="Genomic_DNA"/>
</dbReference>
<dbReference type="STRING" id="1834516.BL253_05990"/>
<dbReference type="AlphaFoldDB" id="A0A1V2IH73"/>
<sequence>MGTAGKRRSGYDHDHREIDHREIDDGETGAREKTHGIGARGALRVRIAVPRRGGVEAIGRRVGRRTGSSDDPGPGDDAGPGDDRDAGRSATRRWVVVGVAGASLVFAVLATLTAFAIPPFTSADEAQHTSYALEIGSGSLPMIDTPVRSLLPGMPGIPADCVVTSEQARAGLEAARARLAHESGSGHGSAAAPGAGTREEPRPGETGRPATSSPPLVVPVVAETGATQPGRPTNGGTGTASQPTTGGAGAAPGPASGTGTVPRPTAGGARSARPLSVAVEMASAGGMPACAHGPRGVHSNTQLTYTANHPPLFYAIQSVPLTTGIHSGHPIAGFHAARLLNVGFGIAALAALAWLVRELVPARPDLAVGAAAVMGTVGMFVNSCGQLYNDGLSLVTIIASLAATVALLRRGPSATRLLCLAVAVLAAAATRASGLVEAGLLLPVAGIAVALHTRGRWRRLGFGIATVAGGAAVVCAGVGWFYWRNIQLYGDLTASGLIAKMFPISEKPMTADEILHSRVFAWAIYRGFYGRPRLLSDGRDLTDGPKLVLLVLAAGLTLAALRWAARQCVALWARATRLLAARRAPAARSPQLVPAAQLPAPLLALPPAREAPDDSAPGLAPEPDPGSDPRPAPEPCPARESALPGTRDLTARLLRVGRRRAPGVVAWVLIMLHVAVAGATLVGYVAAGGAWFARYLLPAVPVATLLLAAALAALPGARRGLPTVVAVAALAAMTAVMTGRELAFKLPALHQYDTVNRLRSALIVSGVHVPTFTLWTLGLAALTGLALLAAAMWSLSTAVVPTWPVPRPRLNRRPAPTSASAPASALASPPARPPMPRPVVAAAPATADLTPSP</sequence>
<dbReference type="Proteomes" id="UP000188929">
    <property type="component" value="Unassembled WGS sequence"/>
</dbReference>
<organism evidence="3 4">
    <name type="scientific">Pseudofrankia asymbiotica</name>
    <dbReference type="NCBI Taxonomy" id="1834516"/>
    <lineage>
        <taxon>Bacteria</taxon>
        <taxon>Bacillati</taxon>
        <taxon>Actinomycetota</taxon>
        <taxon>Actinomycetes</taxon>
        <taxon>Frankiales</taxon>
        <taxon>Frankiaceae</taxon>
        <taxon>Pseudofrankia</taxon>
    </lineage>
</organism>
<proteinExistence type="predicted"/>
<feature type="region of interest" description="Disordered" evidence="1">
    <location>
        <begin position="806"/>
        <end position="853"/>
    </location>
</feature>
<accession>A0A1V2IH73</accession>
<reference evidence="4" key="1">
    <citation type="submission" date="2016-10" db="EMBL/GenBank/DDBJ databases">
        <title>Frankia sp. NRRL B-16386 Genome sequencing.</title>
        <authorList>
            <person name="Ghodhbane-Gtari F."/>
            <person name="Swanson E."/>
            <person name="Gueddou A."/>
            <person name="Hezbri K."/>
            <person name="Ktari K."/>
            <person name="Nouioui I."/>
            <person name="Morris K."/>
            <person name="Simpson S."/>
            <person name="Abebe-Akele F."/>
            <person name="Thomas K."/>
            <person name="Gtari M."/>
            <person name="Tisa L.S."/>
        </authorList>
    </citation>
    <scope>NUCLEOTIDE SEQUENCE [LARGE SCALE GENOMIC DNA]</scope>
    <source>
        <strain evidence="4">NRRL B-16386</strain>
    </source>
</reference>
<name>A0A1V2IH73_9ACTN</name>
<keyword evidence="2" id="KW-0812">Transmembrane</keyword>